<dbReference type="PANTHER" id="PTHR13369">
    <property type="match status" value="1"/>
</dbReference>
<dbReference type="Gene3D" id="3.40.50.150">
    <property type="entry name" value="Vaccinia Virus protein VP39"/>
    <property type="match status" value="1"/>
</dbReference>
<dbReference type="FunFam" id="3.40.50.150:FF:000725">
    <property type="entry name" value="Glutathione S-transferase, C-terminal domain-containing"/>
    <property type="match status" value="1"/>
</dbReference>
<sequence>MVAMDGELYLEVYELHANYVKCPVETSVSLYLLNYLKITNNVFFLQVDKSPGMTSYHMTLSDCQFKLLTKGELNQIVGNCRLPAFLLVQEHYCVAGLCAVLRQIVKASGESNKWLLGFREATMAACAEVSLWTRLGEVDLPQAVEEVIKSNSDVVTIPVHIVRFEKHLEQPLRTHNVQKFDQLKENCDDKILKPLYAEGFSMTLADLVILFYIHVFLQATEKSVLEHIPHVSKWYSLMMSESKVKKCFDVFKSYPKTFSSNSKIEYRVPEVSNSNLYRKEPKRYKPKSKVFTDQNEVDSLINMINEIDFGIGVDELPYGHEVPVDWDSIPFHAQPEGGHLPQKRLLRKQQQLENLMKAVIKIARDGDKIVDFCSGGGHLGIAIAYLLPKCSIILLDNKEKSLSSAKERIAKLGLQNTVIIQSNLDYFIGKFQIGTSLHACGVATDLVMKSCVDSKAAFVVCPCCYGSLKDNHVLEYPRSQLIAKSKLSPRDYLILSHCADQVHGIEYSKSSQGEKCMASLDSDRLLYAKENHYKVFISKLVPKSCTPKNNLLVGIPIPTI</sequence>
<dbReference type="InterPro" id="IPR010987">
    <property type="entry name" value="Glutathione-S-Trfase_C-like"/>
</dbReference>
<dbReference type="GO" id="GO:0005737">
    <property type="term" value="C:cytoplasm"/>
    <property type="evidence" value="ECO:0007669"/>
    <property type="project" value="TreeGrafter"/>
</dbReference>
<evidence type="ECO:0000256" key="1">
    <source>
        <dbReference type="ARBA" id="ARBA00008797"/>
    </source>
</evidence>
<dbReference type="Proteomes" id="UP001152759">
    <property type="component" value="Chromosome 6"/>
</dbReference>
<dbReference type="EMBL" id="OU963867">
    <property type="protein sequence ID" value="CAH0391847.1"/>
    <property type="molecule type" value="Genomic_DNA"/>
</dbReference>
<evidence type="ECO:0000313" key="3">
    <source>
        <dbReference type="EMBL" id="CAH0391847.1"/>
    </source>
</evidence>
<name>A0A9P0AD30_BEMTA</name>
<gene>
    <name evidence="3" type="ORF">BEMITA_LOCUS10429</name>
</gene>
<reference evidence="3" key="1">
    <citation type="submission" date="2021-12" db="EMBL/GenBank/DDBJ databases">
        <authorList>
            <person name="King R."/>
        </authorList>
    </citation>
    <scope>NUCLEOTIDE SEQUENCE</scope>
</reference>
<dbReference type="PANTHER" id="PTHR13369:SF0">
    <property type="entry name" value="GLUTATHIONE S-TRANSFERASE C-TERMINAL DOMAIN-CONTAINING PROTEIN"/>
    <property type="match status" value="1"/>
</dbReference>
<feature type="domain" description="GST C-terminal" evidence="2">
    <location>
        <begin position="104"/>
        <end position="259"/>
    </location>
</feature>
<dbReference type="SUPFAM" id="SSF53335">
    <property type="entry name" value="S-adenosyl-L-methionine-dependent methyltransferases"/>
    <property type="match status" value="1"/>
</dbReference>
<evidence type="ECO:0000259" key="2">
    <source>
        <dbReference type="PROSITE" id="PS50405"/>
    </source>
</evidence>
<dbReference type="InterPro" id="IPR036282">
    <property type="entry name" value="Glutathione-S-Trfase_C_sf"/>
</dbReference>
<organism evidence="3 4">
    <name type="scientific">Bemisia tabaci</name>
    <name type="common">Sweetpotato whitefly</name>
    <name type="synonym">Aleurodes tabaci</name>
    <dbReference type="NCBI Taxonomy" id="7038"/>
    <lineage>
        <taxon>Eukaryota</taxon>
        <taxon>Metazoa</taxon>
        <taxon>Ecdysozoa</taxon>
        <taxon>Arthropoda</taxon>
        <taxon>Hexapoda</taxon>
        <taxon>Insecta</taxon>
        <taxon>Pterygota</taxon>
        <taxon>Neoptera</taxon>
        <taxon>Paraneoptera</taxon>
        <taxon>Hemiptera</taxon>
        <taxon>Sternorrhyncha</taxon>
        <taxon>Aleyrodoidea</taxon>
        <taxon>Aleyrodidae</taxon>
        <taxon>Aleyrodinae</taxon>
        <taxon>Bemisia</taxon>
    </lineage>
</organism>
<dbReference type="InterPro" id="IPR029063">
    <property type="entry name" value="SAM-dependent_MTases_sf"/>
</dbReference>
<keyword evidence="4" id="KW-1185">Reference proteome</keyword>
<accession>A0A9P0AD30</accession>
<dbReference type="Gene3D" id="1.20.1050.10">
    <property type="match status" value="1"/>
</dbReference>
<evidence type="ECO:0000313" key="4">
    <source>
        <dbReference type="Proteomes" id="UP001152759"/>
    </source>
</evidence>
<dbReference type="AlphaFoldDB" id="A0A9P0AD30"/>
<proteinExistence type="inferred from homology"/>
<dbReference type="Pfam" id="PF13679">
    <property type="entry name" value="Methyltransf_32"/>
    <property type="match status" value="1"/>
</dbReference>
<dbReference type="SUPFAM" id="SSF47616">
    <property type="entry name" value="GST C-terminal domain-like"/>
    <property type="match status" value="1"/>
</dbReference>
<dbReference type="KEGG" id="btab:109043130"/>
<dbReference type="InterPro" id="IPR025714">
    <property type="entry name" value="Methyltranfer_dom"/>
</dbReference>
<comment type="similarity">
    <text evidence="1">Belongs to the GSTCD family.</text>
</comment>
<dbReference type="PROSITE" id="PS50405">
    <property type="entry name" value="GST_CTER"/>
    <property type="match status" value="1"/>
</dbReference>
<protein>
    <recommendedName>
        <fullName evidence="2">GST C-terminal domain-containing protein</fullName>
    </recommendedName>
</protein>